<evidence type="ECO:0000259" key="2">
    <source>
        <dbReference type="Pfam" id="PF07727"/>
    </source>
</evidence>
<feature type="compositionally biased region" description="Basic and acidic residues" evidence="1">
    <location>
        <begin position="362"/>
        <end position="378"/>
    </location>
</feature>
<evidence type="ECO:0000256" key="1">
    <source>
        <dbReference type="SAM" id="MobiDB-lite"/>
    </source>
</evidence>
<dbReference type="InterPro" id="IPR054722">
    <property type="entry name" value="PolX-like_BBD"/>
</dbReference>
<feature type="domain" description="Reverse transcriptase Ty1/copia-type" evidence="2">
    <location>
        <begin position="408"/>
        <end position="473"/>
    </location>
</feature>
<dbReference type="PANTHER" id="PTHR11439">
    <property type="entry name" value="GAG-POL-RELATED RETROTRANSPOSON"/>
    <property type="match status" value="1"/>
</dbReference>
<dbReference type="Pfam" id="PF14223">
    <property type="entry name" value="Retrotran_gag_2"/>
    <property type="match status" value="1"/>
</dbReference>
<dbReference type="Pfam" id="PF07727">
    <property type="entry name" value="RVT_2"/>
    <property type="match status" value="1"/>
</dbReference>
<organism evidence="4 5">
    <name type="scientific">Vitis vinifera</name>
    <name type="common">Grape</name>
    <dbReference type="NCBI Taxonomy" id="29760"/>
    <lineage>
        <taxon>Eukaryota</taxon>
        <taxon>Viridiplantae</taxon>
        <taxon>Streptophyta</taxon>
        <taxon>Embryophyta</taxon>
        <taxon>Tracheophyta</taxon>
        <taxon>Spermatophyta</taxon>
        <taxon>Magnoliopsida</taxon>
        <taxon>eudicotyledons</taxon>
        <taxon>Gunneridae</taxon>
        <taxon>Pentapetalae</taxon>
        <taxon>rosids</taxon>
        <taxon>Vitales</taxon>
        <taxon>Vitaceae</taxon>
        <taxon>Viteae</taxon>
        <taxon>Vitis</taxon>
    </lineage>
</organism>
<dbReference type="PANTHER" id="PTHR11439:SF483">
    <property type="entry name" value="PEPTIDE SYNTHASE GLIP-LIKE, PUTATIVE (AFU_ORTHOLOGUE AFUA_3G12920)-RELATED"/>
    <property type="match status" value="1"/>
</dbReference>
<sequence length="693" mass="79389">MAIPSSSSQAENFSKHRAPFFTGTDYPYWKTRMTWYLQSTDLDVWDVIEDGPTFPTKLVDGVLVPKPKQEWNELDRRNFQLNAKAVFTLQCAMDRNEYNRICQCKSAKEIWRFTDIVNGLEALGKTYKESEKVMKILRSLPSKWHTKVTAIQEAKDLTKLPMEELIGSLMTYEINLTKKLQEGEDKKKKSIALKATTKEEEDVEEEKPSDEDDDLALITRKLNKYMRGEMGREKRFDMLQVQKTGTHKYDCPLYKSEAKRRMKKAMMATWSESEESSEEENEKEVANMCFMAIDDLDEGSKKDKWFLDSGCSRHMTGDESKFAFLTKRKGGYVTFGDNSKGRIIGQGNIGLETSMGKLQIEDRRQQEEVVEDPKKEESPLALPPPQQVQGESSQDLPKDWKFVINHPQDQIIEFSKCMHSEFEMSMMGELNFFLGLQIKQLKEGTFINQAKYIRDLLKRFNMEEAKTMKTPMSSSIKLDMDEKGKPVNSTMYRGMIGSLLYLTASRPDIMYSVCLCARFQSCPKESHLSAVKRILRYLGHIWYPKGDNFELIGYSDADFAGCKVERKSTSGTCHFLGHSLVSWHSKKQNSVALSTAEAEYIAAGFHFWEFLSAPRLRVGSASSPCLGLRVGVAPSCLISFFFWTSPSPFVHWMAPRRETGTSRAQGKRPAEPSQPEQTEARRKARYDTTLFSS</sequence>
<reference evidence="4 5" key="1">
    <citation type="journal article" date="2018" name="PLoS Genet.">
        <title>Population sequencing reveals clonal diversity and ancestral inbreeding in the grapevine cultivar Chardonnay.</title>
        <authorList>
            <person name="Roach M.J."/>
            <person name="Johnson D.L."/>
            <person name="Bohlmann J."/>
            <person name="van Vuuren H.J."/>
            <person name="Jones S.J."/>
            <person name="Pretorius I.S."/>
            <person name="Schmidt S.A."/>
            <person name="Borneman A.R."/>
        </authorList>
    </citation>
    <scope>NUCLEOTIDE SEQUENCE [LARGE SCALE GENOMIC DNA]</scope>
    <source>
        <strain evidence="5">cv. Chardonnay</strain>
        <tissue evidence="4">Leaf</tissue>
    </source>
</reference>
<evidence type="ECO:0000313" key="5">
    <source>
        <dbReference type="Proteomes" id="UP000288805"/>
    </source>
</evidence>
<dbReference type="Proteomes" id="UP000288805">
    <property type="component" value="Unassembled WGS sequence"/>
</dbReference>
<comment type="caution">
    <text evidence="4">The sequence shown here is derived from an EMBL/GenBank/DDBJ whole genome shotgun (WGS) entry which is preliminary data.</text>
</comment>
<dbReference type="AlphaFoldDB" id="A0A438DNB1"/>
<feature type="domain" description="Retrovirus-related Pol polyprotein from transposon TNT 1-94-like beta-barrel" evidence="3">
    <location>
        <begin position="305"/>
        <end position="357"/>
    </location>
</feature>
<dbReference type="EMBL" id="QGNW01001553">
    <property type="protein sequence ID" value="RVW36924.1"/>
    <property type="molecule type" value="Genomic_DNA"/>
</dbReference>
<evidence type="ECO:0000259" key="3">
    <source>
        <dbReference type="Pfam" id="PF22936"/>
    </source>
</evidence>
<feature type="region of interest" description="Disordered" evidence="1">
    <location>
        <begin position="657"/>
        <end position="693"/>
    </location>
</feature>
<dbReference type="Pfam" id="PF22936">
    <property type="entry name" value="Pol_BBD"/>
    <property type="match status" value="1"/>
</dbReference>
<protein>
    <submittedName>
        <fullName evidence="4">Retrovirus-related Pol polyprotein from transposon RE1</fullName>
    </submittedName>
</protein>
<evidence type="ECO:0000313" key="4">
    <source>
        <dbReference type="EMBL" id="RVW36924.1"/>
    </source>
</evidence>
<accession>A0A438DNB1</accession>
<dbReference type="CDD" id="cd09272">
    <property type="entry name" value="RNase_HI_RT_Ty1"/>
    <property type="match status" value="1"/>
</dbReference>
<proteinExistence type="predicted"/>
<name>A0A438DNB1_VITVI</name>
<gene>
    <name evidence="4" type="primary">RE1_520</name>
    <name evidence="4" type="ORF">CK203_094924</name>
</gene>
<dbReference type="InterPro" id="IPR013103">
    <property type="entry name" value="RVT_2"/>
</dbReference>
<feature type="region of interest" description="Disordered" evidence="1">
    <location>
        <begin position="362"/>
        <end position="395"/>
    </location>
</feature>